<protein>
    <recommendedName>
        <fullName evidence="3">BrnA antitoxin of type II toxin-antitoxin system</fullName>
    </recommendedName>
</protein>
<reference evidence="1" key="1">
    <citation type="journal article" date="2014" name="Int. J. Syst. Evol. Microbiol.">
        <title>Complete genome of a new Firmicutes species belonging to the dominant human colonic microbiota ('Ruminococcus bicirculans') reveals two chromosomes and a selective capacity to utilize plant glucans.</title>
        <authorList>
            <consortium name="NISC Comparative Sequencing Program"/>
            <person name="Wegmann U."/>
            <person name="Louis P."/>
            <person name="Goesmann A."/>
            <person name="Henrissat B."/>
            <person name="Duncan S.H."/>
            <person name="Flint H.J."/>
        </authorList>
    </citation>
    <scope>NUCLEOTIDE SEQUENCE</scope>
    <source>
        <strain evidence="1">NBRC 103855</strain>
    </source>
</reference>
<sequence>MASKHKPDPFMVDFETAPLTDEEIKRLRPAREVFVELGLPLPGKPGRPPTGNGKQQVTLRLDNEIVDFFKADGPGWQTRLNEELANVVRQRKKA</sequence>
<dbReference type="Pfam" id="PF14384">
    <property type="entry name" value="BrnA_antitoxin"/>
    <property type="match status" value="1"/>
</dbReference>
<evidence type="ECO:0000313" key="1">
    <source>
        <dbReference type="EMBL" id="GLQ08596.1"/>
    </source>
</evidence>
<dbReference type="EMBL" id="BSNG01000001">
    <property type="protein sequence ID" value="GLQ08596.1"/>
    <property type="molecule type" value="Genomic_DNA"/>
</dbReference>
<comment type="caution">
    <text evidence="1">The sequence shown here is derived from an EMBL/GenBank/DDBJ whole genome shotgun (WGS) entry which is preliminary data.</text>
</comment>
<accession>A0ABQ5U9W9</accession>
<name>A0ABQ5U9W9_9HYPH</name>
<proteinExistence type="predicted"/>
<dbReference type="InterPro" id="IPR025528">
    <property type="entry name" value="BrnA_antitoxin"/>
</dbReference>
<organism evidence="1 2">
    <name type="scientific">Devosia yakushimensis</name>
    <dbReference type="NCBI Taxonomy" id="470028"/>
    <lineage>
        <taxon>Bacteria</taxon>
        <taxon>Pseudomonadati</taxon>
        <taxon>Pseudomonadota</taxon>
        <taxon>Alphaproteobacteria</taxon>
        <taxon>Hyphomicrobiales</taxon>
        <taxon>Devosiaceae</taxon>
        <taxon>Devosia</taxon>
    </lineage>
</organism>
<evidence type="ECO:0000313" key="2">
    <source>
        <dbReference type="Proteomes" id="UP001161406"/>
    </source>
</evidence>
<reference evidence="1" key="2">
    <citation type="submission" date="2023-01" db="EMBL/GenBank/DDBJ databases">
        <title>Draft genome sequence of Devosia yakushimensis strain NBRC 103855.</title>
        <authorList>
            <person name="Sun Q."/>
            <person name="Mori K."/>
        </authorList>
    </citation>
    <scope>NUCLEOTIDE SEQUENCE</scope>
    <source>
        <strain evidence="1">NBRC 103855</strain>
    </source>
</reference>
<dbReference type="Proteomes" id="UP001161406">
    <property type="component" value="Unassembled WGS sequence"/>
</dbReference>
<evidence type="ECO:0008006" key="3">
    <source>
        <dbReference type="Google" id="ProtNLM"/>
    </source>
</evidence>
<keyword evidence="2" id="KW-1185">Reference proteome</keyword>
<gene>
    <name evidence="1" type="ORF">GCM10007913_05280</name>
</gene>